<dbReference type="PaxDb" id="3708-A0A078JRQ0"/>
<organism evidence="3 4">
    <name type="scientific">Brassica napus</name>
    <name type="common">Rape</name>
    <dbReference type="NCBI Taxonomy" id="3708"/>
    <lineage>
        <taxon>Eukaryota</taxon>
        <taxon>Viridiplantae</taxon>
        <taxon>Streptophyta</taxon>
        <taxon>Embryophyta</taxon>
        <taxon>Tracheophyta</taxon>
        <taxon>Spermatophyta</taxon>
        <taxon>Magnoliopsida</taxon>
        <taxon>eudicotyledons</taxon>
        <taxon>Gunneridae</taxon>
        <taxon>Pentapetalae</taxon>
        <taxon>rosids</taxon>
        <taxon>malvids</taxon>
        <taxon>Brassicales</taxon>
        <taxon>Brassicaceae</taxon>
        <taxon>Brassiceae</taxon>
        <taxon>Brassica</taxon>
    </lineage>
</organism>
<dbReference type="GO" id="GO:0004252">
    <property type="term" value="F:serine-type endopeptidase activity"/>
    <property type="evidence" value="ECO:0007669"/>
    <property type="project" value="InterPro"/>
</dbReference>
<dbReference type="PRINTS" id="PR00830">
    <property type="entry name" value="ENDOLAPTASE"/>
</dbReference>
<dbReference type="InterPro" id="IPR008269">
    <property type="entry name" value="Lon_proteolytic"/>
</dbReference>
<gene>
    <name evidence="3" type="primary">BnaCnng57680D</name>
    <name evidence="3" type="ORF">GSBRNA2T00069275001</name>
</gene>
<dbReference type="Gramene" id="CDY68112">
    <property type="protein sequence ID" value="CDY68112"/>
    <property type="gene ID" value="GSBRNA2T00069275001"/>
</dbReference>
<dbReference type="GO" id="GO:0004176">
    <property type="term" value="F:ATP-dependent peptidase activity"/>
    <property type="evidence" value="ECO:0007669"/>
    <property type="project" value="InterPro"/>
</dbReference>
<dbReference type="GO" id="GO:0030163">
    <property type="term" value="P:protein catabolic process"/>
    <property type="evidence" value="ECO:0007669"/>
    <property type="project" value="InterPro"/>
</dbReference>
<dbReference type="PANTHER" id="PTHR43718">
    <property type="entry name" value="LON PROTEASE"/>
    <property type="match status" value="1"/>
</dbReference>
<dbReference type="AlphaFoldDB" id="A0A078JRQ0"/>
<dbReference type="InterPro" id="IPR020568">
    <property type="entry name" value="Ribosomal_Su5_D2-typ_SF"/>
</dbReference>
<comment type="caution">
    <text evidence="1">Lacks conserved residue(s) required for the propagation of feature annotation.</text>
</comment>
<reference evidence="3 4" key="1">
    <citation type="journal article" date="2014" name="Science">
        <title>Plant genetics. Early allopolyploid evolution in the post-Neolithic Brassica napus oilseed genome.</title>
        <authorList>
            <person name="Chalhoub B."/>
            <person name="Denoeud F."/>
            <person name="Liu S."/>
            <person name="Parkin I.A."/>
            <person name="Tang H."/>
            <person name="Wang X."/>
            <person name="Chiquet J."/>
            <person name="Belcram H."/>
            <person name="Tong C."/>
            <person name="Samans B."/>
            <person name="Correa M."/>
            <person name="Da Silva C."/>
            <person name="Just J."/>
            <person name="Falentin C."/>
            <person name="Koh C.S."/>
            <person name="Le Clainche I."/>
            <person name="Bernard M."/>
            <person name="Bento P."/>
            <person name="Noel B."/>
            <person name="Labadie K."/>
            <person name="Alberti A."/>
            <person name="Charles M."/>
            <person name="Arnaud D."/>
            <person name="Guo H."/>
            <person name="Daviaud C."/>
            <person name="Alamery S."/>
            <person name="Jabbari K."/>
            <person name="Zhao M."/>
            <person name="Edger P.P."/>
            <person name="Chelaifa H."/>
            <person name="Tack D."/>
            <person name="Lassalle G."/>
            <person name="Mestiri I."/>
            <person name="Schnel N."/>
            <person name="Le Paslier M.C."/>
            <person name="Fan G."/>
            <person name="Renault V."/>
            <person name="Bayer P.E."/>
            <person name="Golicz A.A."/>
            <person name="Manoli S."/>
            <person name="Lee T.H."/>
            <person name="Thi V.H."/>
            <person name="Chalabi S."/>
            <person name="Hu Q."/>
            <person name="Fan C."/>
            <person name="Tollenaere R."/>
            <person name="Lu Y."/>
            <person name="Battail C."/>
            <person name="Shen J."/>
            <person name="Sidebottom C.H."/>
            <person name="Wang X."/>
            <person name="Canaguier A."/>
            <person name="Chauveau A."/>
            <person name="Berard A."/>
            <person name="Deniot G."/>
            <person name="Guan M."/>
            <person name="Liu Z."/>
            <person name="Sun F."/>
            <person name="Lim Y.P."/>
            <person name="Lyons E."/>
            <person name="Town C.D."/>
            <person name="Bancroft I."/>
            <person name="Wang X."/>
            <person name="Meng J."/>
            <person name="Ma J."/>
            <person name="Pires J.C."/>
            <person name="King G.J."/>
            <person name="Brunel D."/>
            <person name="Delourme R."/>
            <person name="Renard M."/>
            <person name="Aury J.M."/>
            <person name="Adams K.L."/>
            <person name="Batley J."/>
            <person name="Snowdon R.J."/>
            <person name="Tost J."/>
            <person name="Edwards D."/>
            <person name="Zhou Y."/>
            <person name="Hua W."/>
            <person name="Sharpe A.G."/>
            <person name="Paterson A.H."/>
            <person name="Guan C."/>
            <person name="Wincker P."/>
        </authorList>
    </citation>
    <scope>NUCLEOTIDE SEQUENCE [LARGE SCALE GENOMIC DNA]</scope>
    <source>
        <strain evidence="4">cv. Darmor-bzh</strain>
    </source>
</reference>
<name>A0A078JRQ0_BRANA</name>
<dbReference type="Proteomes" id="UP000028999">
    <property type="component" value="Unassembled WGS sequence"/>
</dbReference>
<protein>
    <submittedName>
        <fullName evidence="3">BnaCnng57680D protein</fullName>
    </submittedName>
</protein>
<dbReference type="Pfam" id="PF05362">
    <property type="entry name" value="Lon_C"/>
    <property type="match status" value="1"/>
</dbReference>
<keyword evidence="4" id="KW-1185">Reference proteome</keyword>
<dbReference type="PANTHER" id="PTHR43718:SF2">
    <property type="entry name" value="LON PROTEASE HOMOLOG, MITOCHONDRIAL"/>
    <property type="match status" value="1"/>
</dbReference>
<evidence type="ECO:0000313" key="4">
    <source>
        <dbReference type="Proteomes" id="UP000028999"/>
    </source>
</evidence>
<dbReference type="OMA" id="PIRQNIT"/>
<evidence type="ECO:0000259" key="2">
    <source>
        <dbReference type="PROSITE" id="PS51786"/>
    </source>
</evidence>
<dbReference type="GO" id="GO:0006508">
    <property type="term" value="P:proteolysis"/>
    <property type="evidence" value="ECO:0007669"/>
    <property type="project" value="InterPro"/>
</dbReference>
<accession>A0A078JRQ0</accession>
<dbReference type="SUPFAM" id="SSF54211">
    <property type="entry name" value="Ribosomal protein S5 domain 2-like"/>
    <property type="match status" value="1"/>
</dbReference>
<feature type="domain" description="Lon proteolytic" evidence="2">
    <location>
        <begin position="1"/>
        <end position="81"/>
    </location>
</feature>
<dbReference type="PROSITE" id="PS51786">
    <property type="entry name" value="LON_PROTEOLYTIC"/>
    <property type="match status" value="1"/>
</dbReference>
<sequence>MKKPVRKDLAMTGEVTLTGRILPIGGLKEKTMAARRSQVKVIIFPEANRRDFEDLEESVKEGLDVHFVDEYEQIFELAFGYDH</sequence>
<dbReference type="EMBL" id="LK036869">
    <property type="protein sequence ID" value="CDY68112.1"/>
    <property type="molecule type" value="Genomic_DNA"/>
</dbReference>
<evidence type="ECO:0000313" key="3">
    <source>
        <dbReference type="EMBL" id="CDY68112.1"/>
    </source>
</evidence>
<evidence type="ECO:0000256" key="1">
    <source>
        <dbReference type="PROSITE-ProRule" id="PRU01122"/>
    </source>
</evidence>
<dbReference type="InterPro" id="IPR027065">
    <property type="entry name" value="Lon_Prtase"/>
</dbReference>
<dbReference type="GO" id="GO:0005524">
    <property type="term" value="F:ATP binding"/>
    <property type="evidence" value="ECO:0007669"/>
    <property type="project" value="InterPro"/>
</dbReference>
<dbReference type="InterPro" id="IPR014721">
    <property type="entry name" value="Ribsml_uS5_D2-typ_fold_subgr"/>
</dbReference>
<dbReference type="STRING" id="3708.A0A078JRQ0"/>
<proteinExistence type="predicted"/>
<dbReference type="Gene3D" id="3.30.230.10">
    <property type="match status" value="1"/>
</dbReference>